<name>A0AAD9R0I9_ACRCE</name>
<evidence type="ECO:0000313" key="2">
    <source>
        <dbReference type="Proteomes" id="UP001249851"/>
    </source>
</evidence>
<protein>
    <submittedName>
        <fullName evidence="1">Uncharacterized protein</fullName>
    </submittedName>
</protein>
<sequence length="74" mass="8710">MAQWLKQKLEPRDWGGVLDTPGHDFTTPPKNYIFYPADLTNEKKRENMEARLQCTSRKRDQVNSLFTDQSHVTE</sequence>
<proteinExistence type="predicted"/>
<accession>A0AAD9R0I9</accession>
<keyword evidence="2" id="KW-1185">Reference proteome</keyword>
<evidence type="ECO:0000313" key="1">
    <source>
        <dbReference type="EMBL" id="KAK2570810.1"/>
    </source>
</evidence>
<organism evidence="1 2">
    <name type="scientific">Acropora cervicornis</name>
    <name type="common">Staghorn coral</name>
    <dbReference type="NCBI Taxonomy" id="6130"/>
    <lineage>
        <taxon>Eukaryota</taxon>
        <taxon>Metazoa</taxon>
        <taxon>Cnidaria</taxon>
        <taxon>Anthozoa</taxon>
        <taxon>Hexacorallia</taxon>
        <taxon>Scleractinia</taxon>
        <taxon>Astrocoeniina</taxon>
        <taxon>Acroporidae</taxon>
        <taxon>Acropora</taxon>
    </lineage>
</organism>
<dbReference type="AlphaFoldDB" id="A0AAD9R0I9"/>
<dbReference type="EMBL" id="JARQWQ010000007">
    <property type="protein sequence ID" value="KAK2570810.1"/>
    <property type="molecule type" value="Genomic_DNA"/>
</dbReference>
<gene>
    <name evidence="1" type="ORF">P5673_004508</name>
</gene>
<reference evidence="1" key="1">
    <citation type="journal article" date="2023" name="G3 (Bethesda)">
        <title>Whole genome assembly and annotation of the endangered Caribbean coral Acropora cervicornis.</title>
        <authorList>
            <person name="Selwyn J.D."/>
            <person name="Vollmer S.V."/>
        </authorList>
    </citation>
    <scope>NUCLEOTIDE SEQUENCE</scope>
    <source>
        <strain evidence="1">K2</strain>
    </source>
</reference>
<comment type="caution">
    <text evidence="1">The sequence shown here is derived from an EMBL/GenBank/DDBJ whole genome shotgun (WGS) entry which is preliminary data.</text>
</comment>
<reference evidence="1" key="2">
    <citation type="journal article" date="2023" name="Science">
        <title>Genomic signatures of disease resistance in endangered staghorn corals.</title>
        <authorList>
            <person name="Vollmer S.V."/>
            <person name="Selwyn J.D."/>
            <person name="Despard B.A."/>
            <person name="Roesel C.L."/>
        </authorList>
    </citation>
    <scope>NUCLEOTIDE SEQUENCE</scope>
    <source>
        <strain evidence="1">K2</strain>
    </source>
</reference>
<dbReference type="Proteomes" id="UP001249851">
    <property type="component" value="Unassembled WGS sequence"/>
</dbReference>